<keyword evidence="3" id="KW-1185">Reference proteome</keyword>
<protein>
    <recommendedName>
        <fullName evidence="4">GH16 domain-containing protein</fullName>
    </recommendedName>
</protein>
<gene>
    <name evidence="2" type="ORF">AURANDRAFT_63656</name>
</gene>
<feature type="chain" id="PRO_5003260769" description="GH16 domain-containing protein" evidence="1">
    <location>
        <begin position="18"/>
        <end position="324"/>
    </location>
</feature>
<dbReference type="Gene3D" id="2.60.120.200">
    <property type="match status" value="2"/>
</dbReference>
<dbReference type="OMA" id="NGPNWPE"/>
<organism evidence="3">
    <name type="scientific">Aureococcus anophagefferens</name>
    <name type="common">Harmful bloom alga</name>
    <dbReference type="NCBI Taxonomy" id="44056"/>
    <lineage>
        <taxon>Eukaryota</taxon>
        <taxon>Sar</taxon>
        <taxon>Stramenopiles</taxon>
        <taxon>Ochrophyta</taxon>
        <taxon>Pelagophyceae</taxon>
        <taxon>Pelagomonadales</taxon>
        <taxon>Pelagomonadaceae</taxon>
        <taxon>Aureococcus</taxon>
    </lineage>
</organism>
<dbReference type="InterPro" id="IPR013320">
    <property type="entry name" value="ConA-like_dom_sf"/>
</dbReference>
<dbReference type="EMBL" id="GL833126">
    <property type="protein sequence ID" value="EGB09051.1"/>
    <property type="molecule type" value="Genomic_DNA"/>
</dbReference>
<dbReference type="RefSeq" id="XP_009036177.1">
    <property type="nucleotide sequence ID" value="XM_009037929.1"/>
</dbReference>
<proteinExistence type="predicted"/>
<dbReference type="PANTHER" id="PTHR10963">
    <property type="entry name" value="GLYCOSYL HYDROLASE-RELATED"/>
    <property type="match status" value="1"/>
</dbReference>
<evidence type="ECO:0008006" key="4">
    <source>
        <dbReference type="Google" id="ProtNLM"/>
    </source>
</evidence>
<name>F0Y6N9_AURAN</name>
<dbReference type="GO" id="GO:0009251">
    <property type="term" value="P:glucan catabolic process"/>
    <property type="evidence" value="ECO:0007669"/>
    <property type="project" value="TreeGrafter"/>
</dbReference>
<dbReference type="Proteomes" id="UP000002729">
    <property type="component" value="Unassembled WGS sequence"/>
</dbReference>
<dbReference type="InParanoid" id="F0Y6N9"/>
<evidence type="ECO:0000256" key="1">
    <source>
        <dbReference type="SAM" id="SignalP"/>
    </source>
</evidence>
<evidence type="ECO:0000313" key="3">
    <source>
        <dbReference type="Proteomes" id="UP000002729"/>
    </source>
</evidence>
<dbReference type="PANTHER" id="PTHR10963:SF24">
    <property type="entry name" value="GLYCOSIDASE C21B10.07-RELATED"/>
    <property type="match status" value="1"/>
</dbReference>
<feature type="signal peptide" evidence="1">
    <location>
        <begin position="1"/>
        <end position="17"/>
    </location>
</feature>
<evidence type="ECO:0000313" key="2">
    <source>
        <dbReference type="EMBL" id="EGB09051.1"/>
    </source>
</evidence>
<sequence>MAATTLLAIALLHTASASLSIRARYRGADFLEHFDFFSADDPTHGWVDYLDRGDAMAAGLVDVADDGTFFMGAGRPKTASARLPSVRIEGRHSIAGGLTVLDIEAMPVGCGAWPAFWMCNQTDPATAGTPAAWPAGGEIDVLEGVHLSRVSATTLHAGPGCSRKFKSAYAAPPYAGNETWNGDCNAGTGCGIVGAEGGMGAGFNDLGGGLPDFSRDEIDTADWRLPVAHFSLADDTGCGDAFKNQKIIFNLAFCGDWAGNVWGASTCADRAATCEAFLESQFDNDDYFAHLHFAVNEVSIFQTDAQFRDSRYAPPRPANASHAP</sequence>
<dbReference type="Pfam" id="PF26113">
    <property type="entry name" value="GH16_XgeA"/>
    <property type="match status" value="2"/>
</dbReference>
<dbReference type="AlphaFoldDB" id="F0Y6N9"/>
<dbReference type="InterPro" id="IPR050546">
    <property type="entry name" value="Glycosyl_Hydrlase_16"/>
</dbReference>
<dbReference type="KEGG" id="aaf:AURANDRAFT_63656"/>
<reference evidence="2 3" key="1">
    <citation type="journal article" date="2011" name="Proc. Natl. Acad. Sci. U.S.A.">
        <title>Niche of harmful alga Aureococcus anophagefferens revealed through ecogenomics.</title>
        <authorList>
            <person name="Gobler C.J."/>
            <person name="Berry D.L."/>
            <person name="Dyhrman S.T."/>
            <person name="Wilhelm S.W."/>
            <person name="Salamov A."/>
            <person name="Lobanov A.V."/>
            <person name="Zhang Y."/>
            <person name="Collier J.L."/>
            <person name="Wurch L.L."/>
            <person name="Kustka A.B."/>
            <person name="Dill B.D."/>
            <person name="Shah M."/>
            <person name="VerBerkmoes N.C."/>
            <person name="Kuo A."/>
            <person name="Terry A."/>
            <person name="Pangilinan J."/>
            <person name="Lindquist E.A."/>
            <person name="Lucas S."/>
            <person name="Paulsen I.T."/>
            <person name="Hattenrath-Lehmann T.K."/>
            <person name="Talmage S.C."/>
            <person name="Walker E.A."/>
            <person name="Koch F."/>
            <person name="Burson A.M."/>
            <person name="Marcoval M.A."/>
            <person name="Tang Y.Z."/>
            <person name="Lecleir G.R."/>
            <person name="Coyne K.J."/>
            <person name="Berg G.M."/>
            <person name="Bertrand E.M."/>
            <person name="Saito M.A."/>
            <person name="Gladyshev V.N."/>
            <person name="Grigoriev I.V."/>
        </authorList>
    </citation>
    <scope>NUCLEOTIDE SEQUENCE [LARGE SCALE GENOMIC DNA]</scope>
    <source>
        <strain evidence="3">CCMP 1984</strain>
    </source>
</reference>
<dbReference type="SUPFAM" id="SSF49899">
    <property type="entry name" value="Concanavalin A-like lectins/glucanases"/>
    <property type="match status" value="1"/>
</dbReference>
<dbReference type="OrthoDB" id="192832at2759"/>
<keyword evidence="1" id="KW-0732">Signal</keyword>
<dbReference type="GeneID" id="20224430"/>
<accession>F0Y6N9</accession>
<dbReference type="eggNOG" id="ENOG502QUM3">
    <property type="taxonomic scope" value="Eukaryota"/>
</dbReference>